<dbReference type="Proteomes" id="UP000053573">
    <property type="component" value="Unassembled WGS sequence"/>
</dbReference>
<proteinExistence type="predicted"/>
<evidence type="ECO:0000313" key="1">
    <source>
        <dbReference type="EMBL" id="KLJ06474.1"/>
    </source>
</evidence>
<dbReference type="EMBL" id="LDEV01003091">
    <property type="protein sequence ID" value="KLJ06474.1"/>
    <property type="molecule type" value="Genomic_DNA"/>
</dbReference>
<comment type="caution">
    <text evidence="1">The sequence shown here is derived from an EMBL/GenBank/DDBJ whole genome shotgun (WGS) entry which is preliminary data.</text>
</comment>
<gene>
    <name evidence="1" type="ORF">EMPG_10150</name>
</gene>
<name>A0A0H1B4X1_9EURO</name>
<reference evidence="2" key="1">
    <citation type="journal article" date="2015" name="PLoS Genet.">
        <title>The dynamic genome and transcriptome of the human fungal pathogen Blastomyces and close relative Emmonsia.</title>
        <authorList>
            <person name="Munoz J.F."/>
            <person name="Gauthier G.M."/>
            <person name="Desjardins C.A."/>
            <person name="Gallo J.E."/>
            <person name="Holder J."/>
            <person name="Sullivan T.D."/>
            <person name="Marty A.J."/>
            <person name="Carmen J.C."/>
            <person name="Chen Z."/>
            <person name="Ding L."/>
            <person name="Gujja S."/>
            <person name="Magrini V."/>
            <person name="Misas E."/>
            <person name="Mitreva M."/>
            <person name="Priest M."/>
            <person name="Saif S."/>
            <person name="Whiston E.A."/>
            <person name="Young S."/>
            <person name="Zeng Q."/>
            <person name="Goldman W.E."/>
            <person name="Mardis E.R."/>
            <person name="Taylor J.W."/>
            <person name="McEwen J.G."/>
            <person name="Clay O.K."/>
            <person name="Klein B.S."/>
            <person name="Cuomo C.A."/>
        </authorList>
    </citation>
    <scope>NUCLEOTIDE SEQUENCE [LARGE SCALE GENOMIC DNA]</scope>
    <source>
        <strain evidence="2">UAMH 139</strain>
    </source>
</reference>
<accession>A0A0H1B4X1</accession>
<protein>
    <submittedName>
        <fullName evidence="1">Uncharacterized protein</fullName>
    </submittedName>
</protein>
<evidence type="ECO:0000313" key="2">
    <source>
        <dbReference type="Proteomes" id="UP000053573"/>
    </source>
</evidence>
<keyword evidence="2" id="KW-1185">Reference proteome</keyword>
<sequence>MRRNAGGDIGCIARVLVVANIGCPLRGPGNIMRLAPVRKIVERAWRKWEGGLMKPPVWSGLVTPPHQHLH</sequence>
<organism evidence="1 2">
    <name type="scientific">Blastomyces silverae</name>
    <dbReference type="NCBI Taxonomy" id="2060906"/>
    <lineage>
        <taxon>Eukaryota</taxon>
        <taxon>Fungi</taxon>
        <taxon>Dikarya</taxon>
        <taxon>Ascomycota</taxon>
        <taxon>Pezizomycotina</taxon>
        <taxon>Eurotiomycetes</taxon>
        <taxon>Eurotiomycetidae</taxon>
        <taxon>Onygenales</taxon>
        <taxon>Ajellomycetaceae</taxon>
        <taxon>Blastomyces</taxon>
    </lineage>
</organism>
<dbReference type="AlphaFoldDB" id="A0A0H1B4X1"/>